<feature type="signal peptide" evidence="3">
    <location>
        <begin position="1"/>
        <end position="28"/>
    </location>
</feature>
<dbReference type="RefSeq" id="WP_326620506.1">
    <property type="nucleotide sequence ID" value="NZ_CP109106.1"/>
</dbReference>
<feature type="region of interest" description="Disordered" evidence="1">
    <location>
        <begin position="294"/>
        <end position="332"/>
    </location>
</feature>
<proteinExistence type="predicted"/>
<keyword evidence="2" id="KW-0472">Membrane</keyword>
<reference evidence="4 5" key="1">
    <citation type="submission" date="2022-10" db="EMBL/GenBank/DDBJ databases">
        <title>The complete genomes of actinobacterial strains from the NBC collection.</title>
        <authorList>
            <person name="Joergensen T.S."/>
            <person name="Alvarez Arevalo M."/>
            <person name="Sterndorff E.B."/>
            <person name="Faurdal D."/>
            <person name="Vuksanovic O."/>
            <person name="Mourched A.-S."/>
            <person name="Charusanti P."/>
            <person name="Shaw S."/>
            <person name="Blin K."/>
            <person name="Weber T."/>
        </authorList>
    </citation>
    <scope>NUCLEOTIDE SEQUENCE [LARGE SCALE GENOMIC DNA]</scope>
    <source>
        <strain evidence="4 5">NBC 01774</strain>
    </source>
</reference>
<feature type="chain" id="PRO_5045781158" description="DUF916 domain-containing protein" evidence="3">
    <location>
        <begin position="29"/>
        <end position="332"/>
    </location>
</feature>
<gene>
    <name evidence="4" type="ORF">OG863_24920</name>
</gene>
<sequence>MPFRTRTAVSGAILATATVLLCPAAAVARPAAAPAPPGWSAAPAPGDGAEPRAVDRPYFYLAGAPGTVMNDRLSLSNPTGRAVTVRLRSSVPGSWLTLASTEVKVPPRTRASVPFTVTVPRGAAPGDHSGELIATGGGRGGGAGGRDAVAVHLRVTGPTLSALTVEDVSVSGRGGTAAIRYTLVNRGNTVLAPRLAVRADGLFGPVLRRAARTLPVGLRPGQAVDLTEKWPDPPDLDRVAVRLTVTAGGGAHGAATATYTAAPWGVVAGPVLLLAAGAGGLAVVRRRRGAQAVRGVPGADTARTSADEAPPCEDGRPDAAEQLASTGSGARS</sequence>
<feature type="transmembrane region" description="Helical" evidence="2">
    <location>
        <begin position="264"/>
        <end position="284"/>
    </location>
</feature>
<accession>A0ABZ1FLA0</accession>
<keyword evidence="3" id="KW-0732">Signal</keyword>
<keyword evidence="2" id="KW-1133">Transmembrane helix</keyword>
<evidence type="ECO:0000313" key="4">
    <source>
        <dbReference type="EMBL" id="WSB70931.1"/>
    </source>
</evidence>
<keyword evidence="5" id="KW-1185">Reference proteome</keyword>
<name>A0ABZ1FLA0_9ACTN</name>
<evidence type="ECO:0000256" key="3">
    <source>
        <dbReference type="SAM" id="SignalP"/>
    </source>
</evidence>
<evidence type="ECO:0000256" key="2">
    <source>
        <dbReference type="SAM" id="Phobius"/>
    </source>
</evidence>
<protein>
    <recommendedName>
        <fullName evidence="6">DUF916 domain-containing protein</fullName>
    </recommendedName>
</protein>
<keyword evidence="2" id="KW-0812">Transmembrane</keyword>
<evidence type="ECO:0000313" key="5">
    <source>
        <dbReference type="Proteomes" id="UP001344251"/>
    </source>
</evidence>
<dbReference type="EMBL" id="CP109106">
    <property type="protein sequence ID" value="WSB70931.1"/>
    <property type="molecule type" value="Genomic_DNA"/>
</dbReference>
<dbReference type="Proteomes" id="UP001344251">
    <property type="component" value="Chromosome"/>
</dbReference>
<feature type="compositionally biased region" description="Polar residues" evidence="1">
    <location>
        <begin position="323"/>
        <end position="332"/>
    </location>
</feature>
<evidence type="ECO:0000256" key="1">
    <source>
        <dbReference type="SAM" id="MobiDB-lite"/>
    </source>
</evidence>
<organism evidence="4 5">
    <name type="scientific">Streptomyces decoyicus</name>
    <dbReference type="NCBI Taxonomy" id="249567"/>
    <lineage>
        <taxon>Bacteria</taxon>
        <taxon>Bacillati</taxon>
        <taxon>Actinomycetota</taxon>
        <taxon>Actinomycetes</taxon>
        <taxon>Kitasatosporales</taxon>
        <taxon>Streptomycetaceae</taxon>
        <taxon>Streptomyces</taxon>
    </lineage>
</organism>
<evidence type="ECO:0008006" key="6">
    <source>
        <dbReference type="Google" id="ProtNLM"/>
    </source>
</evidence>